<keyword evidence="6 7" id="KW-0408">Iron</keyword>
<evidence type="ECO:0000256" key="2">
    <source>
        <dbReference type="ARBA" id="ARBA00022692"/>
    </source>
</evidence>
<keyword evidence="9" id="KW-0472">Membrane</keyword>
<reference evidence="10 11" key="1">
    <citation type="submission" date="2024-06" db="EMBL/GenBank/DDBJ databases">
        <title>A chromosome level genome sequence of Diviner's sage (Salvia divinorum).</title>
        <authorList>
            <person name="Ford S.A."/>
            <person name="Ro D.-K."/>
            <person name="Ness R.W."/>
            <person name="Phillips M.A."/>
        </authorList>
    </citation>
    <scope>NUCLEOTIDE SEQUENCE [LARGE SCALE GENOMIC DNA]</scope>
    <source>
        <strain evidence="10">SAF-2024a</strain>
        <tissue evidence="10">Leaf</tissue>
    </source>
</reference>
<gene>
    <name evidence="10" type="ORF">AAHA92_25781</name>
</gene>
<dbReference type="PROSITE" id="PS00086">
    <property type="entry name" value="CYTOCHROME_P450"/>
    <property type="match status" value="1"/>
</dbReference>
<evidence type="ECO:0000256" key="1">
    <source>
        <dbReference type="ARBA" id="ARBA00004167"/>
    </source>
</evidence>
<evidence type="ECO:0000256" key="3">
    <source>
        <dbReference type="ARBA" id="ARBA00022723"/>
    </source>
</evidence>
<protein>
    <submittedName>
        <fullName evidence="10">Ent-kaurenoic acid monooxygenase</fullName>
        <ecNumber evidence="10">1.14.14.107</ecNumber>
    </submittedName>
</protein>
<evidence type="ECO:0000256" key="8">
    <source>
        <dbReference type="RuleBase" id="RU000461"/>
    </source>
</evidence>
<evidence type="ECO:0000256" key="7">
    <source>
        <dbReference type="PIRSR" id="PIRSR602401-1"/>
    </source>
</evidence>
<evidence type="ECO:0000313" key="11">
    <source>
        <dbReference type="Proteomes" id="UP001567538"/>
    </source>
</evidence>
<evidence type="ECO:0000256" key="6">
    <source>
        <dbReference type="ARBA" id="ARBA00023004"/>
    </source>
</evidence>
<accession>A0ABD1GEU7</accession>
<dbReference type="Proteomes" id="UP001567538">
    <property type="component" value="Unassembled WGS sequence"/>
</dbReference>
<dbReference type="PANTHER" id="PTHR24286">
    <property type="entry name" value="CYTOCHROME P450 26"/>
    <property type="match status" value="1"/>
</dbReference>
<keyword evidence="5 8" id="KW-0560">Oxidoreductase</keyword>
<keyword evidence="7 8" id="KW-0349">Heme</keyword>
<comment type="subcellular location">
    <subcellularLocation>
        <location evidence="1">Membrane</location>
        <topology evidence="1">Single-pass membrane protein</topology>
    </subcellularLocation>
</comment>
<evidence type="ECO:0000256" key="4">
    <source>
        <dbReference type="ARBA" id="ARBA00022989"/>
    </source>
</evidence>
<dbReference type="GO" id="GO:0016020">
    <property type="term" value="C:membrane"/>
    <property type="evidence" value="ECO:0007669"/>
    <property type="project" value="UniProtKB-SubCell"/>
</dbReference>
<comment type="cofactor">
    <cofactor evidence="7">
        <name>heme</name>
        <dbReference type="ChEBI" id="CHEBI:30413"/>
    </cofactor>
</comment>
<dbReference type="AlphaFoldDB" id="A0ABD1GEU7"/>
<comment type="similarity">
    <text evidence="8">Belongs to the cytochrome P450 family.</text>
</comment>
<feature type="transmembrane region" description="Helical" evidence="9">
    <location>
        <begin position="287"/>
        <end position="310"/>
    </location>
</feature>
<dbReference type="EC" id="1.14.14.107" evidence="10"/>
<evidence type="ECO:0000256" key="9">
    <source>
        <dbReference type="SAM" id="Phobius"/>
    </source>
</evidence>
<dbReference type="EMBL" id="JBEAFC010000009">
    <property type="protein sequence ID" value="KAL1541578.1"/>
    <property type="molecule type" value="Genomic_DNA"/>
</dbReference>
<evidence type="ECO:0000313" key="10">
    <source>
        <dbReference type="EMBL" id="KAL1541578.1"/>
    </source>
</evidence>
<proteinExistence type="inferred from homology"/>
<dbReference type="PRINTS" id="PR00463">
    <property type="entry name" value="EP450I"/>
</dbReference>
<dbReference type="Pfam" id="PF00067">
    <property type="entry name" value="p450"/>
    <property type="match status" value="1"/>
</dbReference>
<organism evidence="10 11">
    <name type="scientific">Salvia divinorum</name>
    <name type="common">Maria pastora</name>
    <name type="synonym">Diviner's sage</name>
    <dbReference type="NCBI Taxonomy" id="28513"/>
    <lineage>
        <taxon>Eukaryota</taxon>
        <taxon>Viridiplantae</taxon>
        <taxon>Streptophyta</taxon>
        <taxon>Embryophyta</taxon>
        <taxon>Tracheophyta</taxon>
        <taxon>Spermatophyta</taxon>
        <taxon>Magnoliopsida</taxon>
        <taxon>eudicotyledons</taxon>
        <taxon>Gunneridae</taxon>
        <taxon>Pentapetalae</taxon>
        <taxon>asterids</taxon>
        <taxon>lamiids</taxon>
        <taxon>Lamiales</taxon>
        <taxon>Lamiaceae</taxon>
        <taxon>Nepetoideae</taxon>
        <taxon>Mentheae</taxon>
        <taxon>Salviinae</taxon>
        <taxon>Salvia</taxon>
        <taxon>Salvia subgen. Calosphace</taxon>
    </lineage>
</organism>
<dbReference type="SUPFAM" id="SSF48264">
    <property type="entry name" value="Cytochrome P450"/>
    <property type="match status" value="1"/>
</dbReference>
<feature type="transmembrane region" description="Helical" evidence="9">
    <location>
        <begin position="6"/>
        <end position="23"/>
    </location>
</feature>
<dbReference type="GO" id="GO:0016114">
    <property type="term" value="P:terpenoid biosynthetic process"/>
    <property type="evidence" value="ECO:0007669"/>
    <property type="project" value="UniProtKB-ARBA"/>
</dbReference>
<dbReference type="PANTHER" id="PTHR24286:SF12">
    <property type="entry name" value="CYTOCHROME P450 FAMILY PROTEIN, EXPRESSED"/>
    <property type="match status" value="1"/>
</dbReference>
<keyword evidence="8 10" id="KW-0503">Monooxygenase</keyword>
<dbReference type="InterPro" id="IPR036396">
    <property type="entry name" value="Cyt_P450_sf"/>
</dbReference>
<sequence>MEMELAGFWVAVAVALAALFWWWNDYWYALPFRLHRGGVKLPPGNMGIPFIGEMPAFLWYFKVLCHPDDFINAKRRKYGDGIGLYRTYLFGSPTIITCTPSATKMVLQDESSFSMSWNNVELVGATSLVAVEGPAHSRVRALVVRSVNQPDALRKITLMVQPQVLASLISWSNRGRITAFKEAKKVTLASIGMYFASIESEDVLETIDDLVKGIISGLRAYPINFPGTALHYALQCRRRAKAIFRKELEKRNKFEASVPKNDLMEALMQMKDEEGNRLSEDEVLDNIVTLILAGYTSTSVAIMWAVYYLAKYPEVLLKLREEHMLISKKLGDLVTYEEIVSCKYTAKVVEEIIRMANISSFVVRTAKKDVDYKGYRIPKGWKVACWFRYFQTNPEHFEDPMCFNPDRWNEAPKAGSYLVFGGGPRMCAGNMFARLQVSVLLHHLVLGYRWKLVNPNAGMTYLPLPNPTDDVEIDITQI</sequence>
<dbReference type="GO" id="GO:0046872">
    <property type="term" value="F:metal ion binding"/>
    <property type="evidence" value="ECO:0007669"/>
    <property type="project" value="UniProtKB-KW"/>
</dbReference>
<dbReference type="PRINTS" id="PR00385">
    <property type="entry name" value="P450"/>
</dbReference>
<keyword evidence="11" id="KW-1185">Reference proteome</keyword>
<feature type="binding site" description="axial binding residue" evidence="7">
    <location>
        <position position="427"/>
    </location>
    <ligand>
        <name>heme</name>
        <dbReference type="ChEBI" id="CHEBI:30413"/>
    </ligand>
    <ligandPart>
        <name>Fe</name>
        <dbReference type="ChEBI" id="CHEBI:18248"/>
    </ligandPart>
</feature>
<dbReference type="InterPro" id="IPR002401">
    <property type="entry name" value="Cyt_P450_E_grp-I"/>
</dbReference>
<feature type="transmembrane region" description="Helical" evidence="9">
    <location>
        <begin position="44"/>
        <end position="61"/>
    </location>
</feature>
<keyword evidence="3 7" id="KW-0479">Metal-binding</keyword>
<comment type="caution">
    <text evidence="10">The sequence shown here is derived from an EMBL/GenBank/DDBJ whole genome shotgun (WGS) entry which is preliminary data.</text>
</comment>
<dbReference type="Gene3D" id="1.10.630.10">
    <property type="entry name" value="Cytochrome P450"/>
    <property type="match status" value="1"/>
</dbReference>
<dbReference type="GO" id="GO:0051777">
    <property type="term" value="F:ent-kaurenoic acid monooxygenase activity"/>
    <property type="evidence" value="ECO:0007669"/>
    <property type="project" value="UniProtKB-EC"/>
</dbReference>
<dbReference type="InterPro" id="IPR017972">
    <property type="entry name" value="Cyt_P450_CS"/>
</dbReference>
<dbReference type="InterPro" id="IPR001128">
    <property type="entry name" value="Cyt_P450"/>
</dbReference>
<name>A0ABD1GEU7_SALDI</name>
<keyword evidence="4 9" id="KW-1133">Transmembrane helix</keyword>
<keyword evidence="2 9" id="KW-0812">Transmembrane</keyword>
<evidence type="ECO:0000256" key="5">
    <source>
        <dbReference type="ARBA" id="ARBA00023002"/>
    </source>
</evidence>